<proteinExistence type="predicted"/>
<protein>
    <submittedName>
        <fullName evidence="1">Uncharacterized protein</fullName>
    </submittedName>
</protein>
<dbReference type="OrthoDB" id="721781at2759"/>
<evidence type="ECO:0000313" key="1">
    <source>
        <dbReference type="EMBL" id="KAF0910648.1"/>
    </source>
</evidence>
<organism evidence="1 2">
    <name type="scientific">Oryza meyeriana var. granulata</name>
    <dbReference type="NCBI Taxonomy" id="110450"/>
    <lineage>
        <taxon>Eukaryota</taxon>
        <taxon>Viridiplantae</taxon>
        <taxon>Streptophyta</taxon>
        <taxon>Embryophyta</taxon>
        <taxon>Tracheophyta</taxon>
        <taxon>Spermatophyta</taxon>
        <taxon>Magnoliopsida</taxon>
        <taxon>Liliopsida</taxon>
        <taxon>Poales</taxon>
        <taxon>Poaceae</taxon>
        <taxon>BOP clade</taxon>
        <taxon>Oryzoideae</taxon>
        <taxon>Oryzeae</taxon>
        <taxon>Oryzinae</taxon>
        <taxon>Oryza</taxon>
        <taxon>Oryza meyeriana</taxon>
    </lineage>
</organism>
<evidence type="ECO:0000313" key="2">
    <source>
        <dbReference type="Proteomes" id="UP000479710"/>
    </source>
</evidence>
<reference evidence="1 2" key="1">
    <citation type="submission" date="2019-11" db="EMBL/GenBank/DDBJ databases">
        <title>Whole genome sequence of Oryza granulata.</title>
        <authorList>
            <person name="Li W."/>
        </authorList>
    </citation>
    <scope>NUCLEOTIDE SEQUENCE [LARGE SCALE GENOMIC DNA]</scope>
    <source>
        <strain evidence="2">cv. Menghai</strain>
        <tissue evidence="1">Leaf</tissue>
    </source>
</reference>
<dbReference type="AlphaFoldDB" id="A0A6G1DDF5"/>
<name>A0A6G1DDF5_9ORYZ</name>
<accession>A0A6G1DDF5</accession>
<dbReference type="EMBL" id="SPHZ02000006">
    <property type="protein sequence ID" value="KAF0910648.1"/>
    <property type="molecule type" value="Genomic_DNA"/>
</dbReference>
<gene>
    <name evidence="1" type="ORF">E2562_004644</name>
</gene>
<dbReference type="Proteomes" id="UP000479710">
    <property type="component" value="Unassembled WGS sequence"/>
</dbReference>
<sequence>MEGMLQFEDVEQQGRKMDKLVDEKIARASMIGEVVITPTRSSARLANSGGEHSVDKAKRRKAMKNLDLQSGGVLGSEREGAALRLTVGPVEQ</sequence>
<keyword evidence="2" id="KW-1185">Reference proteome</keyword>
<comment type="caution">
    <text evidence="1">The sequence shown here is derived from an EMBL/GenBank/DDBJ whole genome shotgun (WGS) entry which is preliminary data.</text>
</comment>